<dbReference type="GO" id="GO:0009235">
    <property type="term" value="P:cobalamin metabolic process"/>
    <property type="evidence" value="ECO:0007669"/>
    <property type="project" value="InterPro"/>
</dbReference>
<dbReference type="GeneID" id="117565327"/>
<sequence>MQSLRVLSRCLKEALLVKPHFRFTSSSSLPNPILVDMDEQEDLEPDDHLEAHPQYPLLGNRYTDHFYMPSNVGPAYQDLVTTADQFDLTKYYNSLGWYGVKPIRAQVVPCPKLLLTHMKQQFVIPCEKLAEPINFSIFNLYFEGDVNSAIKSFVLIASQYATEFMQDGYWSDFVNPFTGRAYFRPPARRKLLNEESTSVAAASLGHNMRFKNVNGCTVIKEAKKCTFAGAIFSDVPVSLFE</sequence>
<keyword evidence="1" id="KW-1185">Reference proteome</keyword>
<reference evidence="2" key="1">
    <citation type="submission" date="2025-08" db="UniProtKB">
        <authorList>
            <consortium name="RefSeq"/>
        </authorList>
    </citation>
    <scope>IDENTIFICATION</scope>
    <source>
        <strain evidence="2">15112-1751.03</strain>
        <tissue evidence="2">Whole Adult</tissue>
    </source>
</reference>
<protein>
    <submittedName>
        <fullName evidence="2">Uncharacterized protein LOC117565327</fullName>
    </submittedName>
</protein>
<dbReference type="AlphaFoldDB" id="A0A6P8W9N8"/>
<proteinExistence type="predicted"/>
<dbReference type="InterPro" id="IPR019362">
    <property type="entry name" value="MMADHC"/>
</dbReference>
<gene>
    <name evidence="2" type="primary">LOC117565327</name>
</gene>
<dbReference type="Proteomes" id="UP000515160">
    <property type="component" value="Chromosome 2L"/>
</dbReference>
<evidence type="ECO:0000313" key="1">
    <source>
        <dbReference type="Proteomes" id="UP000515160"/>
    </source>
</evidence>
<dbReference type="OrthoDB" id="10263782at2759"/>
<evidence type="ECO:0000313" key="2">
    <source>
        <dbReference type="RefSeq" id="XP_034100264.1"/>
    </source>
</evidence>
<organism evidence="1 2">
    <name type="scientific">Drosophila albomicans</name>
    <name type="common">Fruit fly</name>
    <dbReference type="NCBI Taxonomy" id="7291"/>
    <lineage>
        <taxon>Eukaryota</taxon>
        <taxon>Metazoa</taxon>
        <taxon>Ecdysozoa</taxon>
        <taxon>Arthropoda</taxon>
        <taxon>Hexapoda</taxon>
        <taxon>Insecta</taxon>
        <taxon>Pterygota</taxon>
        <taxon>Neoptera</taxon>
        <taxon>Endopterygota</taxon>
        <taxon>Diptera</taxon>
        <taxon>Brachycera</taxon>
        <taxon>Muscomorpha</taxon>
        <taxon>Ephydroidea</taxon>
        <taxon>Drosophilidae</taxon>
        <taxon>Drosophila</taxon>
    </lineage>
</organism>
<dbReference type="PANTHER" id="PTHR13192:SF3">
    <property type="entry name" value="COBALAMIN TRAFFICKING PROTEIN CBLD"/>
    <property type="match status" value="1"/>
</dbReference>
<dbReference type="Pfam" id="PF10229">
    <property type="entry name" value="MMADHC"/>
    <property type="match status" value="1"/>
</dbReference>
<dbReference type="RefSeq" id="XP_034100264.1">
    <property type="nucleotide sequence ID" value="XM_034244373.2"/>
</dbReference>
<name>A0A6P8W9N8_DROAB</name>
<accession>A0A6P8W9N8</accession>
<dbReference type="PANTHER" id="PTHR13192">
    <property type="entry name" value="MY011 PROTEIN"/>
    <property type="match status" value="1"/>
</dbReference>